<evidence type="ECO:0000313" key="2">
    <source>
        <dbReference type="Proteomes" id="UP000295184"/>
    </source>
</evidence>
<comment type="caution">
    <text evidence="1">The sequence shown here is derived from an EMBL/GenBank/DDBJ whole genome shotgun (WGS) entry which is preliminary data.</text>
</comment>
<sequence length="344" mass="37829">MDEERLNRAVRGIRMPEDARQRLLHRLKEERPRRAVRLPKRPALAAVAACLALALGLPALAANVEPAYTLLYRASPAAAQYLQPVRESDEDSDIRMEVVSAAVQGDTAEVWVALQDRTGSRVDETTDLFDSYSIRSPADQSAHCELAGYDEATGTALFRLRITRADGKSWQGEKVTFSLKGFLSRRAAYEQVEIPLDLARLPQNAETRPVTLTGHGSPSGNAPDAFDALVPGEGQKDFPVEGFSLTGAAWAADGLHIQLAVKNRQQNDNNAEVYLLGPESEKTFCDFLGYFRAGEGENRVDYMEYVFSGTPQTLADCRLAGDFYTAGLLTEGNWKVTFRLEGGE</sequence>
<protein>
    <recommendedName>
        <fullName evidence="3">DUF4179 domain-containing protein</fullName>
    </recommendedName>
</protein>
<organism evidence="1 2">
    <name type="scientific">Allofournierella massiliensis</name>
    <dbReference type="NCBI Taxonomy" id="1650663"/>
    <lineage>
        <taxon>Bacteria</taxon>
        <taxon>Bacillati</taxon>
        <taxon>Bacillota</taxon>
        <taxon>Clostridia</taxon>
        <taxon>Eubacteriales</taxon>
        <taxon>Oscillospiraceae</taxon>
        <taxon>Allofournierella</taxon>
    </lineage>
</organism>
<dbReference type="Proteomes" id="UP000295184">
    <property type="component" value="Unassembled WGS sequence"/>
</dbReference>
<name>A0A4V2QCU1_9FIRM</name>
<dbReference type="RefSeq" id="WP_132587274.1">
    <property type="nucleotide sequence ID" value="NZ_SLUM01000001.1"/>
</dbReference>
<evidence type="ECO:0008006" key="3">
    <source>
        <dbReference type="Google" id="ProtNLM"/>
    </source>
</evidence>
<dbReference type="AlphaFoldDB" id="A0A4V2QCU1"/>
<reference evidence="1 2" key="1">
    <citation type="submission" date="2019-03" db="EMBL/GenBank/DDBJ databases">
        <title>Genomic Encyclopedia of Type Strains, Phase IV (KMG-IV): sequencing the most valuable type-strain genomes for metagenomic binning, comparative biology and taxonomic classification.</title>
        <authorList>
            <person name="Goeker M."/>
        </authorList>
    </citation>
    <scope>NUCLEOTIDE SEQUENCE [LARGE SCALE GENOMIC DNA]</scope>
    <source>
        <strain evidence="1 2">DSM 100451</strain>
    </source>
</reference>
<dbReference type="EMBL" id="SLUM01000001">
    <property type="protein sequence ID" value="TCL61697.1"/>
    <property type="molecule type" value="Genomic_DNA"/>
</dbReference>
<accession>A0A4V2QCU1</accession>
<evidence type="ECO:0000313" key="1">
    <source>
        <dbReference type="EMBL" id="TCL61697.1"/>
    </source>
</evidence>
<gene>
    <name evidence="1" type="ORF">EDD77_101151</name>
</gene>
<proteinExistence type="predicted"/>